<organism evidence="2 3">
    <name type="scientific">Alteriqipengyuania abyssalis</name>
    <dbReference type="NCBI Taxonomy" id="2860200"/>
    <lineage>
        <taxon>Bacteria</taxon>
        <taxon>Pseudomonadati</taxon>
        <taxon>Pseudomonadota</taxon>
        <taxon>Alphaproteobacteria</taxon>
        <taxon>Sphingomonadales</taxon>
        <taxon>Erythrobacteraceae</taxon>
        <taxon>Alteriqipengyuania</taxon>
    </lineage>
</organism>
<name>A0ABS7PF32_9SPHN</name>
<evidence type="ECO:0000256" key="1">
    <source>
        <dbReference type="SAM" id="Phobius"/>
    </source>
</evidence>
<feature type="transmembrane region" description="Helical" evidence="1">
    <location>
        <begin position="103"/>
        <end position="123"/>
    </location>
</feature>
<evidence type="ECO:0000313" key="3">
    <source>
        <dbReference type="Proteomes" id="UP000759298"/>
    </source>
</evidence>
<comment type="caution">
    <text evidence="2">The sequence shown here is derived from an EMBL/GenBank/DDBJ whole genome shotgun (WGS) entry which is preliminary data.</text>
</comment>
<keyword evidence="1" id="KW-0472">Membrane</keyword>
<evidence type="ECO:0000313" key="2">
    <source>
        <dbReference type="EMBL" id="MBY8337088.1"/>
    </source>
</evidence>
<protein>
    <recommendedName>
        <fullName evidence="4">DUF4870 domain-containing protein</fullName>
    </recommendedName>
</protein>
<dbReference type="Proteomes" id="UP000759298">
    <property type="component" value="Unassembled WGS sequence"/>
</dbReference>
<sequence>MSEWDDTREGRTAQTGVTFQRPAIVAGLYLATLVLGLSVFVGLILAYVWRGENDGEPWEESHFTYLIRTFWIGFGVSVAMVVTVLGVAVWIAAADSSRSDPSAALVTLVVVGFGLLTIIWYCVRSVLSLVAAANRRPMPNPQTWWF</sequence>
<accession>A0ABS7PF32</accession>
<keyword evidence="1" id="KW-0812">Transmembrane</keyword>
<feature type="transmembrane region" description="Helical" evidence="1">
    <location>
        <begin position="70"/>
        <end position="91"/>
    </location>
</feature>
<dbReference type="RefSeq" id="WP_222824665.1">
    <property type="nucleotide sequence ID" value="NZ_JAHWXP010000002.1"/>
</dbReference>
<gene>
    <name evidence="2" type="ORF">KYN89_08495</name>
</gene>
<keyword evidence="3" id="KW-1185">Reference proteome</keyword>
<evidence type="ECO:0008006" key="4">
    <source>
        <dbReference type="Google" id="ProtNLM"/>
    </source>
</evidence>
<proteinExistence type="predicted"/>
<reference evidence="2 3" key="1">
    <citation type="submission" date="2021-07" db="EMBL/GenBank/DDBJ databases">
        <title>Alteriqipengyuania abyssalis NZ-12B nov, sp.nov isolated from deep sea sponge in pacific ocean.</title>
        <authorList>
            <person name="Tareen S."/>
            <person name="Wink J."/>
        </authorList>
    </citation>
    <scope>NUCLEOTIDE SEQUENCE [LARGE SCALE GENOMIC DNA]</scope>
    <source>
        <strain evidence="2 3">NZ-12B</strain>
    </source>
</reference>
<keyword evidence="1" id="KW-1133">Transmembrane helix</keyword>
<dbReference type="EMBL" id="JAHWXP010000002">
    <property type="protein sequence ID" value="MBY8337088.1"/>
    <property type="molecule type" value="Genomic_DNA"/>
</dbReference>
<feature type="transmembrane region" description="Helical" evidence="1">
    <location>
        <begin position="28"/>
        <end position="49"/>
    </location>
</feature>